<dbReference type="Proteomes" id="UP000515514">
    <property type="component" value="Chromosome"/>
</dbReference>
<feature type="region of interest" description="Disordered" evidence="1">
    <location>
        <begin position="35"/>
        <end position="72"/>
    </location>
</feature>
<accession>A0A7G8PX47</accession>
<feature type="domain" description="DUF4412" evidence="3">
    <location>
        <begin position="94"/>
        <end position="210"/>
    </location>
</feature>
<keyword evidence="5" id="KW-1185">Reference proteome</keyword>
<sequence length="278" mass="31670">MKQKILLICITLFLGNATAEAQLFRKIKEKINNVTGSEKESESTPAEGDENTEEVTPPTQEEQEAQNTKLGNFFGGGLEEIRDTYTFSYSLVYELKTNKESMSLEYLLEPKADYFANQMNEQQGNRLMVYDFKKNAMVTFMDNGEQKMAMKMKMPNIKKSEKKFGKKIIPEDDEDVQIIPIEGKTILGYKCDGYKVISKDGVGKFWVTNDAPVTINGVYANFKSLPKSARNYPITVNSLMLEMNYIANKGKRDNMEILCTQLVENSVEIHKKDYQSGF</sequence>
<evidence type="ECO:0000313" key="5">
    <source>
        <dbReference type="Proteomes" id="UP000515514"/>
    </source>
</evidence>
<evidence type="ECO:0000256" key="2">
    <source>
        <dbReference type="SAM" id="SignalP"/>
    </source>
</evidence>
<dbReference type="EMBL" id="CP052909">
    <property type="protein sequence ID" value="QNJ98913.1"/>
    <property type="molecule type" value="Genomic_DNA"/>
</dbReference>
<evidence type="ECO:0000313" key="4">
    <source>
        <dbReference type="EMBL" id="QNJ98913.1"/>
    </source>
</evidence>
<dbReference type="Pfam" id="PF14371">
    <property type="entry name" value="DUF4412"/>
    <property type="match status" value="1"/>
</dbReference>
<reference evidence="4 5" key="1">
    <citation type="submission" date="2020-04" db="EMBL/GenBank/DDBJ databases">
        <title>Genome sequence of Altibacter aquimarinus strain ALE3EI.</title>
        <authorList>
            <person name="Oh H.-M."/>
            <person name="Jang D."/>
        </authorList>
    </citation>
    <scope>NUCLEOTIDE SEQUENCE [LARGE SCALE GENOMIC DNA]</scope>
    <source>
        <strain evidence="4 5">ALE3EI</strain>
    </source>
</reference>
<keyword evidence="2" id="KW-0732">Signal</keyword>
<evidence type="ECO:0000259" key="3">
    <source>
        <dbReference type="Pfam" id="PF14371"/>
    </source>
</evidence>
<feature type="signal peptide" evidence="2">
    <location>
        <begin position="1"/>
        <end position="21"/>
    </location>
</feature>
<feature type="chain" id="PRO_5028969954" description="DUF4412 domain-containing protein" evidence="2">
    <location>
        <begin position="22"/>
        <end position="278"/>
    </location>
</feature>
<feature type="compositionally biased region" description="Low complexity" evidence="1">
    <location>
        <begin position="54"/>
        <end position="68"/>
    </location>
</feature>
<protein>
    <recommendedName>
        <fullName evidence="3">DUF4412 domain-containing protein</fullName>
    </recommendedName>
</protein>
<dbReference type="RefSeq" id="WP_186988954.1">
    <property type="nucleotide sequence ID" value="NZ_CP052909.1"/>
</dbReference>
<dbReference type="KEGG" id="alti:ALE3EI_2375"/>
<gene>
    <name evidence="4" type="ORF">ALE3EI_2375</name>
</gene>
<evidence type="ECO:0000256" key="1">
    <source>
        <dbReference type="SAM" id="MobiDB-lite"/>
    </source>
</evidence>
<proteinExistence type="predicted"/>
<name>A0A7G8PX47_9FLAO</name>
<dbReference type="InterPro" id="IPR025524">
    <property type="entry name" value="DUF4412"/>
</dbReference>
<organism evidence="4 5">
    <name type="scientific">Constantimarinum furrinae</name>
    <dbReference type="NCBI Taxonomy" id="2562285"/>
    <lineage>
        <taxon>Bacteria</taxon>
        <taxon>Pseudomonadati</taxon>
        <taxon>Bacteroidota</taxon>
        <taxon>Flavobacteriia</taxon>
        <taxon>Flavobacteriales</taxon>
        <taxon>Flavobacteriaceae</taxon>
        <taxon>Altibacter/Constantimarinum group</taxon>
        <taxon>Constantimarinum</taxon>
    </lineage>
</organism>
<dbReference type="AlphaFoldDB" id="A0A7G8PX47"/>